<dbReference type="PANTHER" id="PTHR43213:SF5">
    <property type="entry name" value="BIFUNCTIONAL DTTP_UTP PYROPHOSPHATASE_METHYLTRANSFERASE PROTEIN-RELATED"/>
    <property type="match status" value="1"/>
</dbReference>
<evidence type="ECO:0000256" key="4">
    <source>
        <dbReference type="ARBA" id="ARBA00022801"/>
    </source>
</evidence>
<protein>
    <recommendedName>
        <fullName evidence="9">dTTP/UTP pyrophosphatase</fullName>
        <shortName evidence="9">dTTPase/UTPase</shortName>
        <ecNumber evidence="9">3.6.1.9</ecNumber>
    </recommendedName>
    <alternativeName>
        <fullName evidence="9">Nucleoside triphosphate pyrophosphatase</fullName>
    </alternativeName>
    <alternativeName>
        <fullName evidence="9">Nucleotide pyrophosphatase</fullName>
        <shortName evidence="9">Nucleotide PPase</shortName>
    </alternativeName>
</protein>
<dbReference type="GO" id="GO:0036221">
    <property type="term" value="F:UTP diphosphatase activity"/>
    <property type="evidence" value="ECO:0007669"/>
    <property type="project" value="RHEA"/>
</dbReference>
<dbReference type="NCBIfam" id="TIGR00172">
    <property type="entry name" value="maf"/>
    <property type="match status" value="1"/>
</dbReference>
<feature type="site" description="Important for substrate specificity" evidence="9">
    <location>
        <position position="12"/>
    </location>
</feature>
<dbReference type="GO" id="GO:0009117">
    <property type="term" value="P:nucleotide metabolic process"/>
    <property type="evidence" value="ECO:0007669"/>
    <property type="project" value="UniProtKB-KW"/>
</dbReference>
<feature type="site" description="Important for substrate specificity" evidence="9">
    <location>
        <position position="157"/>
    </location>
</feature>
<reference evidence="10 11" key="1">
    <citation type="submission" date="2016-11" db="EMBL/GenBank/DDBJ databases">
        <authorList>
            <person name="Jaros S."/>
            <person name="Januszkiewicz K."/>
            <person name="Wedrychowicz H."/>
        </authorList>
    </citation>
    <scope>NUCLEOTIDE SEQUENCE [LARGE SCALE GENOMIC DNA]</scope>
    <source>
        <strain evidence="10 11">DSM 21986</strain>
    </source>
</reference>
<comment type="similarity">
    <text evidence="8">Belongs to the Maf family. YceF subfamily.</text>
</comment>
<sequence length="205" mass="22819">METVILASGSPRRKKLLEQINIPFQVQKSAVDEHYPSALSAAEVVEVLARRKAIAVARHYTEALIIGADTIVAYRDKILEKPSTKEQAQRMLMQLSGNTHSVYTGVSLYKKATDDNSQAHTFSEETKVTFGNLNIRDIKQYVESGSPMDKAGGYGIQDDYGAIFVKHIQGDYNNVVGFPLYSFYQVMQKFAPEYLPGYSGTNHSS</sequence>
<comment type="subcellular location">
    <subcellularLocation>
        <location evidence="2 9">Cytoplasm</location>
    </subcellularLocation>
</comment>
<dbReference type="OrthoDB" id="9807767at2"/>
<gene>
    <name evidence="10" type="ORF">SAMN05443144_101275</name>
</gene>
<accession>A0A1M4TEC4</accession>
<comment type="function">
    <text evidence="9">Nucleoside triphosphate pyrophosphatase that hydrolyzes dTTP and UTP. May have a dual role in cell division arrest and in preventing the incorporation of modified nucleotides into cellular nucleic acids.</text>
</comment>
<dbReference type="EMBL" id="FQUS01000001">
    <property type="protein sequence ID" value="SHE42840.1"/>
    <property type="molecule type" value="Genomic_DNA"/>
</dbReference>
<evidence type="ECO:0000256" key="7">
    <source>
        <dbReference type="ARBA" id="ARBA00053369"/>
    </source>
</evidence>
<evidence type="ECO:0000313" key="11">
    <source>
        <dbReference type="Proteomes" id="UP000184041"/>
    </source>
</evidence>
<dbReference type="SUPFAM" id="SSF52972">
    <property type="entry name" value="ITPase-like"/>
    <property type="match status" value="1"/>
</dbReference>
<dbReference type="Pfam" id="PF02545">
    <property type="entry name" value="Maf"/>
    <property type="match status" value="1"/>
</dbReference>
<dbReference type="GO" id="GO:0005737">
    <property type="term" value="C:cytoplasm"/>
    <property type="evidence" value="ECO:0007669"/>
    <property type="project" value="UniProtKB-SubCell"/>
</dbReference>
<feature type="site" description="Important for substrate specificity" evidence="9">
    <location>
        <position position="70"/>
    </location>
</feature>
<evidence type="ECO:0000256" key="1">
    <source>
        <dbReference type="ARBA" id="ARBA00001968"/>
    </source>
</evidence>
<comment type="catalytic activity">
    <reaction evidence="9">
        <text>UTP + H2O = UMP + diphosphate + H(+)</text>
        <dbReference type="Rhea" id="RHEA:29395"/>
        <dbReference type="ChEBI" id="CHEBI:15377"/>
        <dbReference type="ChEBI" id="CHEBI:15378"/>
        <dbReference type="ChEBI" id="CHEBI:33019"/>
        <dbReference type="ChEBI" id="CHEBI:46398"/>
        <dbReference type="ChEBI" id="CHEBI:57865"/>
        <dbReference type="EC" id="3.6.1.9"/>
    </reaction>
</comment>
<comment type="cofactor">
    <cofactor evidence="1 9">
        <name>a divalent metal cation</name>
        <dbReference type="ChEBI" id="CHEBI:60240"/>
    </cofactor>
</comment>
<comment type="similarity">
    <text evidence="9">Belongs to the Maf family. YhdE subfamily.</text>
</comment>
<comment type="caution">
    <text evidence="9">Lacks conserved residue(s) required for the propagation of feature annotation.</text>
</comment>
<comment type="catalytic activity">
    <reaction evidence="9">
        <text>dTTP + H2O = dTMP + diphosphate + H(+)</text>
        <dbReference type="Rhea" id="RHEA:28534"/>
        <dbReference type="ChEBI" id="CHEBI:15377"/>
        <dbReference type="ChEBI" id="CHEBI:15378"/>
        <dbReference type="ChEBI" id="CHEBI:33019"/>
        <dbReference type="ChEBI" id="CHEBI:37568"/>
        <dbReference type="ChEBI" id="CHEBI:63528"/>
        <dbReference type="EC" id="3.6.1.9"/>
    </reaction>
</comment>
<keyword evidence="5 9" id="KW-0546">Nucleotide metabolism</keyword>
<feature type="active site" description="Proton acceptor" evidence="9">
    <location>
        <position position="69"/>
    </location>
</feature>
<dbReference type="FunFam" id="3.90.950.10:FF:000005">
    <property type="entry name" value="7-methyl-GTP pyrophosphatase"/>
    <property type="match status" value="1"/>
</dbReference>
<dbReference type="RefSeq" id="WP_073059007.1">
    <property type="nucleotide sequence ID" value="NZ_FQUS01000001.1"/>
</dbReference>
<comment type="function">
    <text evidence="7">Nucleoside triphosphate pyrophosphatase that hydrolyzes 7-methyl-GTP (m(7)GTP). May have a dual role in cell division arrest and in preventing the incorporation of modified nucleotides into cellular nucleic acids.</text>
</comment>
<dbReference type="PANTHER" id="PTHR43213">
    <property type="entry name" value="BIFUNCTIONAL DTTP/UTP PYROPHOSPHATASE/METHYLTRANSFERASE PROTEIN-RELATED"/>
    <property type="match status" value="1"/>
</dbReference>
<keyword evidence="4 9" id="KW-0378">Hydrolase</keyword>
<dbReference type="STRING" id="1194090.SAMN05443144_101275"/>
<evidence type="ECO:0000256" key="6">
    <source>
        <dbReference type="ARBA" id="ARBA00050213"/>
    </source>
</evidence>
<evidence type="ECO:0000256" key="5">
    <source>
        <dbReference type="ARBA" id="ARBA00023080"/>
    </source>
</evidence>
<evidence type="ECO:0000256" key="8">
    <source>
        <dbReference type="ARBA" id="ARBA00060749"/>
    </source>
</evidence>
<dbReference type="HAMAP" id="MF_00528">
    <property type="entry name" value="Maf"/>
    <property type="match status" value="1"/>
</dbReference>
<evidence type="ECO:0000313" key="10">
    <source>
        <dbReference type="EMBL" id="SHE42840.1"/>
    </source>
</evidence>
<dbReference type="AlphaFoldDB" id="A0A1M4TEC4"/>
<comment type="catalytic activity">
    <reaction evidence="6">
        <text>N(7)-methyl-GTP + H2O = N(7)-methyl-GMP + diphosphate + H(+)</text>
        <dbReference type="Rhea" id="RHEA:58744"/>
        <dbReference type="ChEBI" id="CHEBI:15377"/>
        <dbReference type="ChEBI" id="CHEBI:15378"/>
        <dbReference type="ChEBI" id="CHEBI:33019"/>
        <dbReference type="ChEBI" id="CHEBI:58285"/>
        <dbReference type="ChEBI" id="CHEBI:87133"/>
    </reaction>
</comment>
<proteinExistence type="inferred from homology"/>
<dbReference type="Proteomes" id="UP000184041">
    <property type="component" value="Unassembled WGS sequence"/>
</dbReference>
<dbReference type="Gene3D" id="3.90.950.10">
    <property type="match status" value="1"/>
</dbReference>
<dbReference type="CDD" id="cd00555">
    <property type="entry name" value="Maf"/>
    <property type="match status" value="1"/>
</dbReference>
<dbReference type="GO" id="GO:0036218">
    <property type="term" value="F:dTTP diphosphatase activity"/>
    <property type="evidence" value="ECO:0007669"/>
    <property type="project" value="RHEA"/>
</dbReference>
<keyword evidence="3 9" id="KW-0963">Cytoplasm</keyword>
<dbReference type="InterPro" id="IPR029001">
    <property type="entry name" value="ITPase-like_fam"/>
</dbReference>
<dbReference type="EC" id="3.6.1.9" evidence="9"/>
<evidence type="ECO:0000256" key="9">
    <source>
        <dbReference type="HAMAP-Rule" id="MF_00528"/>
    </source>
</evidence>
<dbReference type="PIRSF" id="PIRSF006305">
    <property type="entry name" value="Maf"/>
    <property type="match status" value="1"/>
</dbReference>
<keyword evidence="11" id="KW-1185">Reference proteome</keyword>
<name>A0A1M4TEC4_9BACT</name>
<evidence type="ECO:0000256" key="2">
    <source>
        <dbReference type="ARBA" id="ARBA00004496"/>
    </source>
</evidence>
<dbReference type="InterPro" id="IPR003697">
    <property type="entry name" value="Maf-like"/>
</dbReference>
<evidence type="ECO:0000256" key="3">
    <source>
        <dbReference type="ARBA" id="ARBA00022490"/>
    </source>
</evidence>
<organism evidence="10 11">
    <name type="scientific">Fodinibius roseus</name>
    <dbReference type="NCBI Taxonomy" id="1194090"/>
    <lineage>
        <taxon>Bacteria</taxon>
        <taxon>Pseudomonadati</taxon>
        <taxon>Balneolota</taxon>
        <taxon>Balneolia</taxon>
        <taxon>Balneolales</taxon>
        <taxon>Balneolaceae</taxon>
        <taxon>Fodinibius</taxon>
    </lineage>
</organism>